<gene>
    <name evidence="1" type="ORF">GLOINDRAFT_30959</name>
</gene>
<evidence type="ECO:0000313" key="1">
    <source>
        <dbReference type="EMBL" id="ESA09081.1"/>
    </source>
</evidence>
<organism evidence="1">
    <name type="scientific">Rhizophagus irregularis (strain DAOM 181602 / DAOM 197198 / MUCL 43194)</name>
    <name type="common">Arbuscular mycorrhizal fungus</name>
    <name type="synonym">Glomus intraradices</name>
    <dbReference type="NCBI Taxonomy" id="747089"/>
    <lineage>
        <taxon>Eukaryota</taxon>
        <taxon>Fungi</taxon>
        <taxon>Fungi incertae sedis</taxon>
        <taxon>Mucoromycota</taxon>
        <taxon>Glomeromycotina</taxon>
        <taxon>Glomeromycetes</taxon>
        <taxon>Glomerales</taxon>
        <taxon>Glomeraceae</taxon>
        <taxon>Rhizophagus</taxon>
    </lineage>
</organism>
<accession>U9U0E3</accession>
<protein>
    <submittedName>
        <fullName evidence="1">Uncharacterized protein</fullName>
    </submittedName>
</protein>
<reference evidence="1" key="1">
    <citation type="submission" date="2013-07" db="EMBL/GenBank/DDBJ databases">
        <title>The genome of an arbuscular mycorrhizal fungus provides insights into the evolution of the oldest plant symbiosis.</title>
        <authorList>
            <consortium name="DOE Joint Genome Institute"/>
            <person name="Tisserant E."/>
            <person name="Malbreil M."/>
            <person name="Kuo A."/>
            <person name="Kohler A."/>
            <person name="Symeonidi A."/>
            <person name="Balestrini R."/>
            <person name="Charron P."/>
            <person name="Duensing N."/>
            <person name="Frei-dit-Frey N."/>
            <person name="Gianinazzi-Pearson V."/>
            <person name="Gilbert B."/>
            <person name="Handa Y."/>
            <person name="Hijri M."/>
            <person name="Kaul R."/>
            <person name="Kawaguchi M."/>
            <person name="Krajinski F."/>
            <person name="Lammers P."/>
            <person name="Lapierre D."/>
            <person name="Masclaux F.G."/>
            <person name="Murat C."/>
            <person name="Morin E."/>
            <person name="Ndikumana S."/>
            <person name="Pagni M."/>
            <person name="Petitpierre D."/>
            <person name="Requena N."/>
            <person name="Rosikiewicz P."/>
            <person name="Riley R."/>
            <person name="Saito K."/>
            <person name="San Clemente H."/>
            <person name="Shapiro H."/>
            <person name="van Tuinen D."/>
            <person name="Becard G."/>
            <person name="Bonfante P."/>
            <person name="Paszkowski U."/>
            <person name="Shachar-Hill Y."/>
            <person name="Young J.P."/>
            <person name="Sanders I.R."/>
            <person name="Henrissat B."/>
            <person name="Rensing S.A."/>
            <person name="Grigoriev I.V."/>
            <person name="Corradi N."/>
            <person name="Roux C."/>
            <person name="Martin F."/>
        </authorList>
    </citation>
    <scope>NUCLEOTIDE SEQUENCE</scope>
    <source>
        <strain evidence="1">DAOM 197198</strain>
    </source>
</reference>
<sequence length="55" mass="6319">MGELSYLKSAIIKKLQKRLRNNYTAVGEQTFSLHCSENAFVVSRGKMHLMKLGKY</sequence>
<name>U9U0E3_RHIID</name>
<dbReference type="HOGENOM" id="CLU_3033539_0_0_1"/>
<proteinExistence type="predicted"/>
<dbReference type="EMBL" id="KI288496">
    <property type="protein sequence ID" value="ESA09081.1"/>
    <property type="molecule type" value="Genomic_DNA"/>
</dbReference>
<dbReference type="AlphaFoldDB" id="U9U0E3"/>